<evidence type="ECO:0000256" key="1">
    <source>
        <dbReference type="ARBA" id="ARBA00023015"/>
    </source>
</evidence>
<dbReference type="Pfam" id="PF00356">
    <property type="entry name" value="LacI"/>
    <property type="match status" value="1"/>
</dbReference>
<evidence type="ECO:0000313" key="6">
    <source>
        <dbReference type="Proteomes" id="UP000519897"/>
    </source>
</evidence>
<dbReference type="Gene3D" id="1.10.260.40">
    <property type="entry name" value="lambda repressor-like DNA-binding domains"/>
    <property type="match status" value="1"/>
</dbReference>
<organism evidence="5 6">
    <name type="scientific">Rhizobium rhizoryzae</name>
    <dbReference type="NCBI Taxonomy" id="451876"/>
    <lineage>
        <taxon>Bacteria</taxon>
        <taxon>Pseudomonadati</taxon>
        <taxon>Pseudomonadota</taxon>
        <taxon>Alphaproteobacteria</taxon>
        <taxon>Hyphomicrobiales</taxon>
        <taxon>Rhizobiaceae</taxon>
        <taxon>Rhizobium/Agrobacterium group</taxon>
        <taxon>Rhizobium</taxon>
    </lineage>
</organism>
<keyword evidence="6" id="KW-1185">Reference proteome</keyword>
<dbReference type="GO" id="GO:0000976">
    <property type="term" value="F:transcription cis-regulatory region binding"/>
    <property type="evidence" value="ECO:0007669"/>
    <property type="project" value="TreeGrafter"/>
</dbReference>
<dbReference type="SUPFAM" id="SSF53822">
    <property type="entry name" value="Periplasmic binding protein-like I"/>
    <property type="match status" value="1"/>
</dbReference>
<protein>
    <submittedName>
        <fullName evidence="5">LacI family gluconate utilization system Gnt-I transcriptional repressor</fullName>
    </submittedName>
</protein>
<evidence type="ECO:0000259" key="4">
    <source>
        <dbReference type="PROSITE" id="PS50932"/>
    </source>
</evidence>
<dbReference type="SUPFAM" id="SSF47413">
    <property type="entry name" value="lambda repressor-like DNA-binding domains"/>
    <property type="match status" value="1"/>
</dbReference>
<dbReference type="Proteomes" id="UP000519897">
    <property type="component" value="Unassembled WGS sequence"/>
</dbReference>
<dbReference type="CDD" id="cd01575">
    <property type="entry name" value="PBP1_GntR"/>
    <property type="match status" value="1"/>
</dbReference>
<dbReference type="EMBL" id="JACIEC010000001">
    <property type="protein sequence ID" value="MBB4142899.1"/>
    <property type="molecule type" value="Genomic_DNA"/>
</dbReference>
<dbReference type="InterPro" id="IPR010982">
    <property type="entry name" value="Lambda_DNA-bd_dom_sf"/>
</dbReference>
<dbReference type="PROSITE" id="PS50932">
    <property type="entry name" value="HTH_LACI_2"/>
    <property type="match status" value="1"/>
</dbReference>
<dbReference type="PANTHER" id="PTHR30146">
    <property type="entry name" value="LACI-RELATED TRANSCRIPTIONAL REPRESSOR"/>
    <property type="match status" value="1"/>
</dbReference>
<dbReference type="InterPro" id="IPR028082">
    <property type="entry name" value="Peripla_BP_I"/>
</dbReference>
<dbReference type="InterPro" id="IPR046335">
    <property type="entry name" value="LacI/GalR-like_sensor"/>
</dbReference>
<accession>A0A7W6LEH4</accession>
<proteinExistence type="predicted"/>
<dbReference type="InterPro" id="IPR000843">
    <property type="entry name" value="HTH_LacI"/>
</dbReference>
<evidence type="ECO:0000256" key="3">
    <source>
        <dbReference type="ARBA" id="ARBA00023163"/>
    </source>
</evidence>
<keyword evidence="3" id="KW-0804">Transcription</keyword>
<name>A0A7W6LEH4_9HYPH</name>
<keyword evidence="1" id="KW-0805">Transcription regulation</keyword>
<reference evidence="5 6" key="1">
    <citation type="submission" date="2020-08" db="EMBL/GenBank/DDBJ databases">
        <title>Genomic Encyclopedia of Type Strains, Phase IV (KMG-IV): sequencing the most valuable type-strain genomes for metagenomic binning, comparative biology and taxonomic classification.</title>
        <authorList>
            <person name="Goeker M."/>
        </authorList>
    </citation>
    <scope>NUCLEOTIDE SEQUENCE [LARGE SCALE GENOMIC DNA]</scope>
    <source>
        <strain evidence="5 6">DSM 29514</strain>
    </source>
</reference>
<dbReference type="Pfam" id="PF13377">
    <property type="entry name" value="Peripla_BP_3"/>
    <property type="match status" value="1"/>
</dbReference>
<dbReference type="PROSITE" id="PS00356">
    <property type="entry name" value="HTH_LACI_1"/>
    <property type="match status" value="1"/>
</dbReference>
<feature type="domain" description="HTH lacI-type" evidence="4">
    <location>
        <begin position="9"/>
        <end position="63"/>
    </location>
</feature>
<dbReference type="CDD" id="cd01392">
    <property type="entry name" value="HTH_LacI"/>
    <property type="match status" value="1"/>
</dbReference>
<dbReference type="Gene3D" id="3.40.50.2300">
    <property type="match status" value="2"/>
</dbReference>
<dbReference type="PANTHER" id="PTHR30146:SF2">
    <property type="entry name" value="HTH-TYPE TRANSCRIPTIONAL REGULATOR GNTR"/>
    <property type="match status" value="1"/>
</dbReference>
<dbReference type="SMART" id="SM00354">
    <property type="entry name" value="HTH_LACI"/>
    <property type="match status" value="1"/>
</dbReference>
<evidence type="ECO:0000256" key="2">
    <source>
        <dbReference type="ARBA" id="ARBA00023125"/>
    </source>
</evidence>
<dbReference type="RefSeq" id="WP_062553243.1">
    <property type="nucleotide sequence ID" value="NZ_CP049250.1"/>
</dbReference>
<gene>
    <name evidence="5" type="ORF">GGQ72_001398</name>
</gene>
<evidence type="ECO:0000313" key="5">
    <source>
        <dbReference type="EMBL" id="MBB4142899.1"/>
    </source>
</evidence>
<dbReference type="GO" id="GO:0003700">
    <property type="term" value="F:DNA-binding transcription factor activity"/>
    <property type="evidence" value="ECO:0007669"/>
    <property type="project" value="TreeGrafter"/>
</dbReference>
<keyword evidence="2" id="KW-0238">DNA-binding</keyword>
<comment type="caution">
    <text evidence="5">The sequence shown here is derived from an EMBL/GenBank/DDBJ whole genome shotgun (WGS) entry which is preliminary data.</text>
</comment>
<sequence length="339" mass="37185">MKRGRSERTTLLDVATRAGVSPITVSRVLREPEKVSEQLRGRILGLIEDMGYVPDQAARALASRHNSTFGVLVSSLTNPAFVRFMQGVEERVRETNFRVQYANTHLCIHEESRQVKLLLSQNTAGMILAGLEGVDQVRTLLKNAACPVVQVVDIHLQTGGTSIAIDHASAAATATRHLLDCGYRKIAIFGPIGDERGRRRLAGYSKVMQEAGLYDEDLVCHSGPATGAQIGAELLRTALQRHPDLDAVFCQMDDLALGVLFEAQRIGKRVPDDFGICGYNDLDFATMMEPPLTTIKVPLFDMGYRAADMVIRGVVGTMPSDTMVDLGFRLMKRGTTRTL</sequence>
<dbReference type="AlphaFoldDB" id="A0A7W6LEH4"/>